<evidence type="ECO:0000313" key="6">
    <source>
        <dbReference type="EMBL" id="CUQ02842.1"/>
    </source>
</evidence>
<accession>A0A174SZ36</accession>
<feature type="binding site" evidence="5">
    <location>
        <position position="114"/>
    </location>
    <ligand>
        <name>S-adenosyl-L-methionine</name>
        <dbReference type="ChEBI" id="CHEBI:59789"/>
    </ligand>
</feature>
<keyword evidence="5" id="KW-0963">Cytoplasm</keyword>
<evidence type="ECO:0000256" key="4">
    <source>
        <dbReference type="ARBA" id="ARBA00038303"/>
    </source>
</evidence>
<accession>A0A6N2QWT7</accession>
<dbReference type="SUPFAM" id="SSF75217">
    <property type="entry name" value="alpha/beta knot"/>
    <property type="match status" value="1"/>
</dbReference>
<dbReference type="EMBL" id="CACRSZ010000001">
    <property type="protein sequence ID" value="VYS73033.1"/>
    <property type="molecule type" value="Genomic_DNA"/>
</dbReference>
<keyword evidence="2 5" id="KW-0808">Transferase</keyword>
<proteinExistence type="inferred from homology"/>
<dbReference type="InterPro" id="IPR029026">
    <property type="entry name" value="tRNA_m1G_MTases_N"/>
</dbReference>
<gene>
    <name evidence="5 6" type="primary">rlmH</name>
    <name evidence="7" type="ORF">BFLFYP10_00067</name>
    <name evidence="6" type="ORF">ERS852461_04018</name>
</gene>
<protein>
    <recommendedName>
        <fullName evidence="5">Ribosomal RNA large subunit methyltransferase H</fullName>
        <ecNumber evidence="5">2.1.1.177</ecNumber>
    </recommendedName>
    <alternativeName>
        <fullName evidence="5">23S rRNA (pseudouridine1915-N3)-methyltransferase</fullName>
    </alternativeName>
    <alternativeName>
        <fullName evidence="5">23S rRNA m3Psi1915 methyltransferase</fullName>
    </alternativeName>
    <alternativeName>
        <fullName evidence="5">rRNA (pseudouridine-N3-)-methyltransferase RlmH</fullName>
    </alternativeName>
</protein>
<keyword evidence="3 5" id="KW-0949">S-adenosyl-L-methionine</keyword>
<dbReference type="CDD" id="cd18081">
    <property type="entry name" value="RlmH-like"/>
    <property type="match status" value="1"/>
</dbReference>
<dbReference type="PIRSF" id="PIRSF004505">
    <property type="entry name" value="MT_bac"/>
    <property type="match status" value="1"/>
</dbReference>
<feature type="binding site" evidence="5">
    <location>
        <position position="82"/>
    </location>
    <ligand>
        <name>S-adenosyl-L-methionine</name>
        <dbReference type="ChEBI" id="CHEBI:59789"/>
    </ligand>
</feature>
<reference evidence="6 8" key="1">
    <citation type="submission" date="2015-09" db="EMBL/GenBank/DDBJ databases">
        <authorList>
            <consortium name="Pathogen Informatics"/>
        </authorList>
    </citation>
    <scope>NUCLEOTIDE SEQUENCE [LARGE SCALE GENOMIC DNA]</scope>
    <source>
        <strain evidence="6 8">2789STDY5834846</strain>
    </source>
</reference>
<dbReference type="GO" id="GO:0070038">
    <property type="term" value="F:rRNA (pseudouridine-N3-)-methyltransferase activity"/>
    <property type="evidence" value="ECO:0007669"/>
    <property type="project" value="UniProtKB-UniRule"/>
</dbReference>
<dbReference type="PANTHER" id="PTHR33603:SF1">
    <property type="entry name" value="RIBOSOMAL RNA LARGE SUBUNIT METHYLTRANSFERASE H"/>
    <property type="match status" value="1"/>
</dbReference>
<sequence>MCTNQNGRRMKTTLLVVGRTVEQHYITAINDYIQRTKRFITFDMEVIPELKNTKSLSMDLQKEKEGELILKALQPGDVIVLLDEHGKEMRSLEFAEYMKRKMNTVNKRLVFIIGGPYGFSEKVYQVANEKISMSKMTFSHQMIRLIFVEQIYRAMTILNGGPYHHE</sequence>
<comment type="similarity">
    <text evidence="4 5">Belongs to the RNA methyltransferase RlmH family.</text>
</comment>
<keyword evidence="5" id="KW-0698">rRNA processing</keyword>
<dbReference type="PANTHER" id="PTHR33603">
    <property type="entry name" value="METHYLTRANSFERASE"/>
    <property type="match status" value="1"/>
</dbReference>
<dbReference type="InterPro" id="IPR003742">
    <property type="entry name" value="RlmH-like"/>
</dbReference>
<dbReference type="Pfam" id="PF02590">
    <property type="entry name" value="SPOUT_MTase"/>
    <property type="match status" value="1"/>
</dbReference>
<name>A0A174SZ36_9BACE</name>
<comment type="catalytic activity">
    <reaction evidence="5">
        <text>pseudouridine(1915) in 23S rRNA + S-adenosyl-L-methionine = N(3)-methylpseudouridine(1915) in 23S rRNA + S-adenosyl-L-homocysteine + H(+)</text>
        <dbReference type="Rhea" id="RHEA:42752"/>
        <dbReference type="Rhea" id="RHEA-COMP:10221"/>
        <dbReference type="Rhea" id="RHEA-COMP:10222"/>
        <dbReference type="ChEBI" id="CHEBI:15378"/>
        <dbReference type="ChEBI" id="CHEBI:57856"/>
        <dbReference type="ChEBI" id="CHEBI:59789"/>
        <dbReference type="ChEBI" id="CHEBI:65314"/>
        <dbReference type="ChEBI" id="CHEBI:74486"/>
        <dbReference type="EC" id="2.1.1.177"/>
    </reaction>
</comment>
<feature type="binding site" evidence="5">
    <location>
        <begin position="133"/>
        <end position="138"/>
    </location>
    <ligand>
        <name>S-adenosyl-L-methionine</name>
        <dbReference type="ChEBI" id="CHEBI:59789"/>
    </ligand>
</feature>
<dbReference type="NCBIfam" id="NF000990">
    <property type="entry name" value="PRK00103.2-4"/>
    <property type="match status" value="1"/>
</dbReference>
<evidence type="ECO:0000256" key="3">
    <source>
        <dbReference type="ARBA" id="ARBA00022691"/>
    </source>
</evidence>
<comment type="function">
    <text evidence="5">Specifically methylates the pseudouridine at position 1915 (m3Psi1915) in 23S rRNA.</text>
</comment>
<dbReference type="GO" id="GO:0005737">
    <property type="term" value="C:cytoplasm"/>
    <property type="evidence" value="ECO:0007669"/>
    <property type="project" value="UniProtKB-SubCell"/>
</dbReference>
<dbReference type="Gene3D" id="3.40.1280.10">
    <property type="match status" value="1"/>
</dbReference>
<reference evidence="7" key="2">
    <citation type="submission" date="2019-11" db="EMBL/GenBank/DDBJ databases">
        <authorList>
            <person name="Feng L."/>
        </authorList>
    </citation>
    <scope>NUCLEOTIDE SEQUENCE</scope>
    <source>
        <strain evidence="7">BfaecisLFYP10</strain>
    </source>
</reference>
<dbReference type="InterPro" id="IPR029028">
    <property type="entry name" value="Alpha/beta_knot_MTases"/>
</dbReference>
<evidence type="ECO:0000256" key="2">
    <source>
        <dbReference type="ARBA" id="ARBA00022679"/>
    </source>
</evidence>
<evidence type="ECO:0000313" key="7">
    <source>
        <dbReference type="EMBL" id="VYS73033.1"/>
    </source>
</evidence>
<comment type="subunit">
    <text evidence="5">Homodimer.</text>
</comment>
<evidence type="ECO:0000256" key="1">
    <source>
        <dbReference type="ARBA" id="ARBA00022603"/>
    </source>
</evidence>
<dbReference type="EMBL" id="CZAE01000023">
    <property type="protein sequence ID" value="CUQ02842.1"/>
    <property type="molecule type" value="Genomic_DNA"/>
</dbReference>
<dbReference type="HAMAP" id="MF_00658">
    <property type="entry name" value="23SrRNA_methyltr_H"/>
    <property type="match status" value="1"/>
</dbReference>
<dbReference type="EC" id="2.1.1.177" evidence="5"/>
<keyword evidence="1 5" id="KW-0489">Methyltransferase</keyword>
<organism evidence="6 8">
    <name type="scientific">Bacteroides faecis</name>
    <dbReference type="NCBI Taxonomy" id="674529"/>
    <lineage>
        <taxon>Bacteria</taxon>
        <taxon>Pseudomonadati</taxon>
        <taxon>Bacteroidota</taxon>
        <taxon>Bacteroidia</taxon>
        <taxon>Bacteroidales</taxon>
        <taxon>Bacteroidaceae</taxon>
        <taxon>Bacteroides</taxon>
    </lineage>
</organism>
<dbReference type="AlphaFoldDB" id="A0A174SZ36"/>
<dbReference type="Proteomes" id="UP000095606">
    <property type="component" value="Unassembled WGS sequence"/>
</dbReference>
<evidence type="ECO:0000313" key="8">
    <source>
        <dbReference type="Proteomes" id="UP000095606"/>
    </source>
</evidence>
<evidence type="ECO:0000256" key="5">
    <source>
        <dbReference type="HAMAP-Rule" id="MF_00658"/>
    </source>
</evidence>
<comment type="subcellular location">
    <subcellularLocation>
        <location evidence="5">Cytoplasm</location>
    </subcellularLocation>
</comment>